<dbReference type="Pfam" id="PF01882">
    <property type="entry name" value="DUF58"/>
    <property type="match status" value="1"/>
</dbReference>
<proteinExistence type="predicted"/>
<gene>
    <name evidence="2" type="ORF">LRS13_01090</name>
</gene>
<accession>A0ABY5PHM3</accession>
<keyword evidence="3" id="KW-1185">Reference proteome</keyword>
<sequence length="145" mass="15888">MRVEKMARGAALVIVVSDFRGDDGDTWTREMRRLLHRHTGLAVEIRDPRELALPDVGADLALVDPETGRHVRVDTSSKRLRRRFAEASAAEREQLRVALRGTGAEHAVLSTEGDWLGPLAAALRGARHRAGWRPARTLTPGGATA</sequence>
<dbReference type="Proteomes" id="UP001058860">
    <property type="component" value="Chromosome"/>
</dbReference>
<dbReference type="PANTHER" id="PTHR33608:SF6">
    <property type="entry name" value="BLL2464 PROTEIN"/>
    <property type="match status" value="1"/>
</dbReference>
<reference evidence="3" key="1">
    <citation type="submission" date="2021-11" db="EMBL/GenBank/DDBJ databases">
        <title>Cultivation dependent microbiological survey of springs from the worlds oldest radium mine currently devoted to the extraction of radon-saturated water.</title>
        <authorList>
            <person name="Kapinusova G."/>
            <person name="Smrhova T."/>
            <person name="Strejcek M."/>
            <person name="Suman J."/>
            <person name="Jani K."/>
            <person name="Pajer P."/>
            <person name="Uhlik O."/>
        </authorList>
    </citation>
    <scope>NUCLEOTIDE SEQUENCE [LARGE SCALE GENOMIC DNA]</scope>
    <source>
        <strain evidence="3">J379</strain>
    </source>
</reference>
<dbReference type="InterPro" id="IPR002881">
    <property type="entry name" value="DUF58"/>
</dbReference>
<organism evidence="2 3">
    <name type="scientific">Svornostia abyssi</name>
    <dbReference type="NCBI Taxonomy" id="2898438"/>
    <lineage>
        <taxon>Bacteria</taxon>
        <taxon>Bacillati</taxon>
        <taxon>Actinomycetota</taxon>
        <taxon>Thermoleophilia</taxon>
        <taxon>Solirubrobacterales</taxon>
        <taxon>Baekduiaceae</taxon>
        <taxon>Svornostia</taxon>
    </lineage>
</organism>
<evidence type="ECO:0000313" key="3">
    <source>
        <dbReference type="Proteomes" id="UP001058860"/>
    </source>
</evidence>
<dbReference type="PANTHER" id="PTHR33608">
    <property type="entry name" value="BLL2464 PROTEIN"/>
    <property type="match status" value="1"/>
</dbReference>
<feature type="domain" description="DUF58" evidence="1">
    <location>
        <begin position="3"/>
        <end position="93"/>
    </location>
</feature>
<protein>
    <recommendedName>
        <fullName evidence="1">DUF58 domain-containing protein</fullName>
    </recommendedName>
</protein>
<name>A0ABY5PHM3_9ACTN</name>
<dbReference type="RefSeq" id="WP_353864646.1">
    <property type="nucleotide sequence ID" value="NZ_CP088295.1"/>
</dbReference>
<dbReference type="EMBL" id="CP088295">
    <property type="protein sequence ID" value="UUY04153.1"/>
    <property type="molecule type" value="Genomic_DNA"/>
</dbReference>
<evidence type="ECO:0000313" key="2">
    <source>
        <dbReference type="EMBL" id="UUY04153.1"/>
    </source>
</evidence>
<evidence type="ECO:0000259" key="1">
    <source>
        <dbReference type="Pfam" id="PF01882"/>
    </source>
</evidence>